<protein>
    <submittedName>
        <fullName evidence="1">Uncharacterized protein</fullName>
    </submittedName>
</protein>
<organism evidence="1 2">
    <name type="scientific">Prauserella oleivorans</name>
    <dbReference type="NCBI Taxonomy" id="1478153"/>
    <lineage>
        <taxon>Bacteria</taxon>
        <taxon>Bacillati</taxon>
        <taxon>Actinomycetota</taxon>
        <taxon>Actinomycetes</taxon>
        <taxon>Pseudonocardiales</taxon>
        <taxon>Pseudonocardiaceae</taxon>
        <taxon>Prauserella</taxon>
    </lineage>
</organism>
<dbReference type="Proteomes" id="UP001597478">
    <property type="component" value="Unassembled WGS sequence"/>
</dbReference>
<evidence type="ECO:0000313" key="1">
    <source>
        <dbReference type="EMBL" id="MFD2803273.1"/>
    </source>
</evidence>
<gene>
    <name evidence="1" type="ORF">ACFS2C_28170</name>
</gene>
<proteinExistence type="predicted"/>
<name>A0ABW5WL91_9PSEU</name>
<reference evidence="2" key="1">
    <citation type="journal article" date="2019" name="Int. J. Syst. Evol. Microbiol.">
        <title>The Global Catalogue of Microorganisms (GCM) 10K type strain sequencing project: providing services to taxonomists for standard genome sequencing and annotation.</title>
        <authorList>
            <consortium name="The Broad Institute Genomics Platform"/>
            <consortium name="The Broad Institute Genome Sequencing Center for Infectious Disease"/>
            <person name="Wu L."/>
            <person name="Ma J."/>
        </authorList>
    </citation>
    <scope>NUCLEOTIDE SEQUENCE [LARGE SCALE GENOMIC DNA]</scope>
    <source>
        <strain evidence="2">IBRC-M 10906</strain>
    </source>
</reference>
<evidence type="ECO:0000313" key="2">
    <source>
        <dbReference type="Proteomes" id="UP001597478"/>
    </source>
</evidence>
<comment type="caution">
    <text evidence="1">The sequence shown here is derived from an EMBL/GenBank/DDBJ whole genome shotgun (WGS) entry which is preliminary data.</text>
</comment>
<sequence>MTTPPTPRPTRVSRADAGEQVLQELINAAPAGLRKAHLVDQTGLTPSQVYGGTVWIKDTGASRENRPFTVTRRDGYRFSDDPADWTAYERGQLRRMLTTLHRLMTGTLDPHLQREPADPLARMLHSQINGMIGALEYALTEADRLTTQ</sequence>
<keyword evidence="2" id="KW-1185">Reference proteome</keyword>
<accession>A0ABW5WL91</accession>
<dbReference type="EMBL" id="JBHUOF010000054">
    <property type="protein sequence ID" value="MFD2803273.1"/>
    <property type="molecule type" value="Genomic_DNA"/>
</dbReference>
<dbReference type="RefSeq" id="WP_377385395.1">
    <property type="nucleotide sequence ID" value="NZ_JBHSAN010000005.1"/>
</dbReference>